<dbReference type="RefSeq" id="WP_277861571.1">
    <property type="nucleotide sequence ID" value="NZ_JARRAG010000002.1"/>
</dbReference>
<dbReference type="SUPFAM" id="SSF55781">
    <property type="entry name" value="GAF domain-like"/>
    <property type="match status" value="1"/>
</dbReference>
<dbReference type="Gene3D" id="3.60.40.10">
    <property type="entry name" value="PPM-type phosphatase domain"/>
    <property type="match status" value="1"/>
</dbReference>
<dbReference type="PROSITE" id="PS50006">
    <property type="entry name" value="FHA_DOMAIN"/>
    <property type="match status" value="1"/>
</dbReference>
<gene>
    <name evidence="3" type="ORF">PZE19_15665</name>
</gene>
<dbReference type="Proteomes" id="UP001216907">
    <property type="component" value="Unassembled WGS sequence"/>
</dbReference>
<proteinExistence type="predicted"/>
<name>A0ABT6FCE8_9BACT</name>
<keyword evidence="1" id="KW-0378">Hydrolase</keyword>
<reference evidence="3 4" key="1">
    <citation type="submission" date="2023-03" db="EMBL/GenBank/DDBJ databases">
        <title>Paludisphaera mucosa sp. nov. a novel planctomycete from northern fen.</title>
        <authorList>
            <person name="Ivanova A."/>
        </authorList>
    </citation>
    <scope>NUCLEOTIDE SEQUENCE [LARGE SCALE GENOMIC DNA]</scope>
    <source>
        <strain evidence="3 4">Pla2</strain>
    </source>
</reference>
<dbReference type="SMART" id="SM00331">
    <property type="entry name" value="PP2C_SIG"/>
    <property type="match status" value="1"/>
</dbReference>
<protein>
    <submittedName>
        <fullName evidence="3">SpoIIE family protein phosphatase</fullName>
    </submittedName>
</protein>
<dbReference type="InterPro" id="IPR036457">
    <property type="entry name" value="PPM-type-like_dom_sf"/>
</dbReference>
<dbReference type="Pfam" id="PF00498">
    <property type="entry name" value="FHA"/>
    <property type="match status" value="1"/>
</dbReference>
<dbReference type="InterPro" id="IPR052016">
    <property type="entry name" value="Bact_Sigma-Reg"/>
</dbReference>
<dbReference type="CDD" id="cd00060">
    <property type="entry name" value="FHA"/>
    <property type="match status" value="1"/>
</dbReference>
<dbReference type="PANTHER" id="PTHR43156:SF2">
    <property type="entry name" value="STAGE II SPORULATION PROTEIN E"/>
    <property type="match status" value="1"/>
</dbReference>
<dbReference type="SMART" id="SM00065">
    <property type="entry name" value="GAF"/>
    <property type="match status" value="1"/>
</dbReference>
<evidence type="ECO:0000256" key="1">
    <source>
        <dbReference type="ARBA" id="ARBA00022801"/>
    </source>
</evidence>
<feature type="domain" description="FHA" evidence="2">
    <location>
        <begin position="23"/>
        <end position="73"/>
    </location>
</feature>
<evidence type="ECO:0000313" key="4">
    <source>
        <dbReference type="Proteomes" id="UP001216907"/>
    </source>
</evidence>
<evidence type="ECO:0000313" key="3">
    <source>
        <dbReference type="EMBL" id="MDG3005226.1"/>
    </source>
</evidence>
<organism evidence="3 4">
    <name type="scientific">Paludisphaera mucosa</name>
    <dbReference type="NCBI Taxonomy" id="3030827"/>
    <lineage>
        <taxon>Bacteria</taxon>
        <taxon>Pseudomonadati</taxon>
        <taxon>Planctomycetota</taxon>
        <taxon>Planctomycetia</taxon>
        <taxon>Isosphaerales</taxon>
        <taxon>Isosphaeraceae</taxon>
        <taxon>Paludisphaera</taxon>
    </lineage>
</organism>
<accession>A0ABT6FCE8</accession>
<dbReference type="Gene3D" id="2.60.200.20">
    <property type="match status" value="1"/>
</dbReference>
<dbReference type="InterPro" id="IPR001932">
    <property type="entry name" value="PPM-type_phosphatase-like_dom"/>
</dbReference>
<dbReference type="Gene3D" id="3.30.450.40">
    <property type="match status" value="1"/>
</dbReference>
<sequence length="580" mass="63094">MAFLKRANGDSAGQIIELKQERTVIGRSPEQCHIVLGPNGVSRRHAEIYRKGDDYFVADLKSRNMTKVNNVKLMPGADRQLVAGDRINICDVEFVFHPLEPGDPEPDGEIVIVTEGEAFDIPPLHTLDASRSSSVASMVKPEVKLKAILEITRDLSTELKIDQVAPRVLESLAQLFPQAERLFLVLIDPVTKRLVRKATKVRQARGRTNFHTSIPADEAPMQMSRSLVNHVLGQKKAVLSQDASTDKNLPTSASIADLKIRSVMCVPMVTPNGQPVGIIQLDTSDRKQFHQEDLDVLAAVAGQAAIAIQNAQLFESLLERERVDRDLKLAEQVQKRFLPQDVPHIAGYEFFAHYEPAYEVGGDYYDFVPLVGDRLAVALGDVSGKGVAAALMMAKFSGDTRYCILTENAPGAAAAELNALLFSAGIEEKFITLSLSVLDARRGSLAMASAGHLPILVRRADGTVEEVGEEIGGFPLGIIPGAEYKQAEVFLRPGDVAVVYSDGVTDSRSVDEELYDCRDNRRLLRRVAEAGGGAEAVGKAILQDIREYSLGHVQADDITLICFGPTLAGPEPHPEGPPTS</sequence>
<evidence type="ECO:0000259" key="2">
    <source>
        <dbReference type="PROSITE" id="PS50006"/>
    </source>
</evidence>
<keyword evidence="4" id="KW-1185">Reference proteome</keyword>
<dbReference type="Pfam" id="PF07228">
    <property type="entry name" value="SpoIIE"/>
    <property type="match status" value="1"/>
</dbReference>
<dbReference type="EMBL" id="JARRAG010000002">
    <property type="protein sequence ID" value="MDG3005226.1"/>
    <property type="molecule type" value="Genomic_DNA"/>
</dbReference>
<dbReference type="SUPFAM" id="SSF81606">
    <property type="entry name" value="PP2C-like"/>
    <property type="match status" value="1"/>
</dbReference>
<dbReference type="SUPFAM" id="SSF49879">
    <property type="entry name" value="SMAD/FHA domain"/>
    <property type="match status" value="1"/>
</dbReference>
<dbReference type="PANTHER" id="PTHR43156">
    <property type="entry name" value="STAGE II SPORULATION PROTEIN E-RELATED"/>
    <property type="match status" value="1"/>
</dbReference>
<dbReference type="InterPro" id="IPR008984">
    <property type="entry name" value="SMAD_FHA_dom_sf"/>
</dbReference>
<dbReference type="Pfam" id="PF13185">
    <property type="entry name" value="GAF_2"/>
    <property type="match status" value="1"/>
</dbReference>
<comment type="caution">
    <text evidence="3">The sequence shown here is derived from an EMBL/GenBank/DDBJ whole genome shotgun (WGS) entry which is preliminary data.</text>
</comment>
<dbReference type="InterPro" id="IPR003018">
    <property type="entry name" value="GAF"/>
</dbReference>
<dbReference type="InterPro" id="IPR029016">
    <property type="entry name" value="GAF-like_dom_sf"/>
</dbReference>
<dbReference type="InterPro" id="IPR000253">
    <property type="entry name" value="FHA_dom"/>
</dbReference>
<dbReference type="SMART" id="SM00240">
    <property type="entry name" value="FHA"/>
    <property type="match status" value="1"/>
</dbReference>